<reference evidence="3 4" key="1">
    <citation type="submission" date="2019-06" db="EMBL/GenBank/DDBJ databases">
        <title>Sequencing the genomes of 1000 actinobacteria strains.</title>
        <authorList>
            <person name="Klenk H.-P."/>
        </authorList>
    </citation>
    <scope>NUCLEOTIDE SEQUENCE [LARGE SCALE GENOMIC DNA]</scope>
    <source>
        <strain evidence="3 4">DSM 24617</strain>
    </source>
</reference>
<name>A0A542X9X9_9MICO</name>
<dbReference type="OrthoDB" id="5147316at2"/>
<dbReference type="AlphaFoldDB" id="A0A542X9X9"/>
<feature type="compositionally biased region" description="Low complexity" evidence="1">
    <location>
        <begin position="26"/>
        <end position="45"/>
    </location>
</feature>
<dbReference type="EMBL" id="VFOK01000001">
    <property type="protein sequence ID" value="TQL32652.1"/>
    <property type="molecule type" value="Genomic_DNA"/>
</dbReference>
<dbReference type="RefSeq" id="WP_142004716.1">
    <property type="nucleotide sequence ID" value="NZ_CAJTBP010000001.1"/>
</dbReference>
<accession>A0A542X9X9</accession>
<feature type="region of interest" description="Disordered" evidence="1">
    <location>
        <begin position="22"/>
        <end position="45"/>
    </location>
</feature>
<evidence type="ECO:0000256" key="1">
    <source>
        <dbReference type="SAM" id="MobiDB-lite"/>
    </source>
</evidence>
<evidence type="ECO:0000313" key="3">
    <source>
        <dbReference type="EMBL" id="TQL32652.1"/>
    </source>
</evidence>
<organism evidence="3 4">
    <name type="scientific">Barrientosiimonas humi</name>
    <dbReference type="NCBI Taxonomy" id="999931"/>
    <lineage>
        <taxon>Bacteria</taxon>
        <taxon>Bacillati</taxon>
        <taxon>Actinomycetota</taxon>
        <taxon>Actinomycetes</taxon>
        <taxon>Micrococcales</taxon>
        <taxon>Dermacoccaceae</taxon>
        <taxon>Barrientosiimonas</taxon>
    </lineage>
</organism>
<evidence type="ECO:0000313" key="4">
    <source>
        <dbReference type="Proteomes" id="UP000318336"/>
    </source>
</evidence>
<comment type="caution">
    <text evidence="3">The sequence shown here is derived from an EMBL/GenBank/DDBJ whole genome shotgun (WGS) entry which is preliminary data.</text>
</comment>
<feature type="signal peptide" evidence="2">
    <location>
        <begin position="1"/>
        <end position="23"/>
    </location>
</feature>
<feature type="compositionally biased region" description="Low complexity" evidence="1">
    <location>
        <begin position="193"/>
        <end position="204"/>
    </location>
</feature>
<feature type="region of interest" description="Disordered" evidence="1">
    <location>
        <begin position="131"/>
        <end position="211"/>
    </location>
</feature>
<evidence type="ECO:0008006" key="5">
    <source>
        <dbReference type="Google" id="ProtNLM"/>
    </source>
</evidence>
<keyword evidence="2" id="KW-0732">Signal</keyword>
<proteinExistence type="predicted"/>
<dbReference type="PROSITE" id="PS51257">
    <property type="entry name" value="PROKAR_LIPOPROTEIN"/>
    <property type="match status" value="1"/>
</dbReference>
<gene>
    <name evidence="3" type="ORF">FB554_0784</name>
</gene>
<protein>
    <recommendedName>
        <fullName evidence="5">Lipoprotein</fullName>
    </recommendedName>
</protein>
<dbReference type="Proteomes" id="UP000318336">
    <property type="component" value="Unassembled WGS sequence"/>
</dbReference>
<sequence>MPRAVRLLSVPLVLTLAACSAGGGDPTAPAESSTTVATTTTPAGPGLTVPQAAAMMRDYDARNNPAIAAAGAPRFDERPWARADVGPVLEQDVFLTRVSRADPPKSAEDDRALTSRATAVVGAARHRSGTVAVIDSPVQEQAGTSSASGSSTTSPSTTSPSGDQASRTVLRVMRREGTGPWKQWGAVDAPRGALPAPLPATTDPTPTPAQVRASQTLVPQVVGSLREEKGAPFAQASPTRDFLEGLWPGKPNPSIKRTLQCEPYATRGSSDVADALLVLRAQRATLNVVSLRCRVDWLAGEGRAIFFSKGFAQVNRVSTEGSQQATLSLVVTAVVQQPDGGRPQLLGLGGGYVVPD</sequence>
<feature type="compositionally biased region" description="Low complexity" evidence="1">
    <location>
        <begin position="142"/>
        <end position="161"/>
    </location>
</feature>
<keyword evidence="4" id="KW-1185">Reference proteome</keyword>
<evidence type="ECO:0000256" key="2">
    <source>
        <dbReference type="SAM" id="SignalP"/>
    </source>
</evidence>
<feature type="chain" id="PRO_5038605340" description="Lipoprotein" evidence="2">
    <location>
        <begin position="24"/>
        <end position="356"/>
    </location>
</feature>